<dbReference type="CDD" id="cd00834">
    <property type="entry name" value="KAS_I_II"/>
    <property type="match status" value="1"/>
</dbReference>
<keyword evidence="5" id="KW-0012">Acyltransferase</keyword>
<dbReference type="Pfam" id="PF02801">
    <property type="entry name" value="Ketoacyl-synt_C"/>
    <property type="match status" value="1"/>
</dbReference>
<evidence type="ECO:0000256" key="3">
    <source>
        <dbReference type="RuleBase" id="RU003694"/>
    </source>
</evidence>
<protein>
    <submittedName>
        <fullName evidence="5">Beta-ketoacyl-[acyl-carrier-protein] synthase family protein</fullName>
        <ecNumber evidence="5">2.3.1.-</ecNumber>
    </submittedName>
</protein>
<keyword evidence="6" id="KW-1185">Reference proteome</keyword>
<dbReference type="Proteomes" id="UP001596958">
    <property type="component" value="Unassembled WGS sequence"/>
</dbReference>
<feature type="domain" description="Ketosynthase family 3 (KS3)" evidence="4">
    <location>
        <begin position="1"/>
        <end position="398"/>
    </location>
</feature>
<dbReference type="InterPro" id="IPR020841">
    <property type="entry name" value="PKS_Beta-ketoAc_synthase_dom"/>
</dbReference>
<dbReference type="PROSITE" id="PS52004">
    <property type="entry name" value="KS3_2"/>
    <property type="match status" value="1"/>
</dbReference>
<evidence type="ECO:0000256" key="1">
    <source>
        <dbReference type="ARBA" id="ARBA00008467"/>
    </source>
</evidence>
<dbReference type="SMART" id="SM00825">
    <property type="entry name" value="PKS_KS"/>
    <property type="match status" value="1"/>
</dbReference>
<reference evidence="6" key="1">
    <citation type="journal article" date="2019" name="Int. J. Syst. Evol. Microbiol.">
        <title>The Global Catalogue of Microorganisms (GCM) 10K type strain sequencing project: providing services to taxonomists for standard genome sequencing and annotation.</title>
        <authorList>
            <consortium name="The Broad Institute Genomics Platform"/>
            <consortium name="The Broad Institute Genome Sequencing Center for Infectious Disease"/>
            <person name="Wu L."/>
            <person name="Ma J."/>
        </authorList>
    </citation>
    <scope>NUCLEOTIDE SEQUENCE [LARGE SCALE GENOMIC DNA]</scope>
    <source>
        <strain evidence="6">CCUG 63418</strain>
    </source>
</reference>
<dbReference type="Gene3D" id="3.40.47.10">
    <property type="match status" value="1"/>
</dbReference>
<sequence length="399" mass="42062">MGSAVYIAGVGVISAIGNNVAGNLAAFEKEQAGIGAITHMNTRHKGELPVAEVKLDNEELAALARMSAETSRTKLLSVVAAREALRDAGVENIPGLRTGFVSANTVGGMDKSEDFFVEFLKDNSKGKLRRIFDHECGSVTEVVANQLGISDHVSTISTACSSSANAVFYGARLIKNDILDVVVAGGADALTKFTLNGFNTLMILDKNFCKPFDDNREGLNLGEGAGYVVLVSDKVAAQLSKPMYCTLSGYNNSNDAYHQTASSPEGVGSFMAMQGALNKAGLQASDIDYVNLHGTGTPNNDSAEGTAVKRLFGDSYPAMSSTKSFTGHTLGASGGIEAVYAVLAIKHGLIYPNLRFETPMQDLDIVPQKHIAKGKKIQHVLSNSFGFGGNCTSLIFSAC</sequence>
<dbReference type="InterPro" id="IPR016039">
    <property type="entry name" value="Thiolase-like"/>
</dbReference>
<proteinExistence type="inferred from homology"/>
<evidence type="ECO:0000259" key="4">
    <source>
        <dbReference type="PROSITE" id="PS52004"/>
    </source>
</evidence>
<dbReference type="InterPro" id="IPR000794">
    <property type="entry name" value="Beta-ketoacyl_synthase"/>
</dbReference>
<comment type="similarity">
    <text evidence="1 3">Belongs to the thiolase-like superfamily. Beta-ketoacyl-ACP synthases family.</text>
</comment>
<organism evidence="5 6">
    <name type="scientific">Mucilaginibacter calamicampi</name>
    <dbReference type="NCBI Taxonomy" id="1302352"/>
    <lineage>
        <taxon>Bacteria</taxon>
        <taxon>Pseudomonadati</taxon>
        <taxon>Bacteroidota</taxon>
        <taxon>Sphingobacteriia</taxon>
        <taxon>Sphingobacteriales</taxon>
        <taxon>Sphingobacteriaceae</taxon>
        <taxon>Mucilaginibacter</taxon>
    </lineage>
</organism>
<dbReference type="EMBL" id="JBHTHU010000005">
    <property type="protein sequence ID" value="MFD0749744.1"/>
    <property type="molecule type" value="Genomic_DNA"/>
</dbReference>
<gene>
    <name evidence="5" type="ORF">ACFQZS_06300</name>
</gene>
<name>A0ABW2YTH4_9SPHI</name>
<dbReference type="RefSeq" id="WP_377098375.1">
    <property type="nucleotide sequence ID" value="NZ_JBHTHU010000005.1"/>
</dbReference>
<dbReference type="EC" id="2.3.1.-" evidence="5"/>
<dbReference type="SUPFAM" id="SSF53901">
    <property type="entry name" value="Thiolase-like"/>
    <property type="match status" value="2"/>
</dbReference>
<keyword evidence="2 3" id="KW-0808">Transferase</keyword>
<dbReference type="InterPro" id="IPR014030">
    <property type="entry name" value="Ketoacyl_synth_N"/>
</dbReference>
<dbReference type="PANTHER" id="PTHR11712:SF320">
    <property type="entry name" value="BETA-KETOACYL SYNTHASE"/>
    <property type="match status" value="1"/>
</dbReference>
<evidence type="ECO:0000256" key="2">
    <source>
        <dbReference type="ARBA" id="ARBA00022679"/>
    </source>
</evidence>
<dbReference type="Pfam" id="PF00109">
    <property type="entry name" value="ketoacyl-synt"/>
    <property type="match status" value="1"/>
</dbReference>
<comment type="caution">
    <text evidence="5">The sequence shown here is derived from an EMBL/GenBank/DDBJ whole genome shotgun (WGS) entry which is preliminary data.</text>
</comment>
<dbReference type="PANTHER" id="PTHR11712">
    <property type="entry name" value="POLYKETIDE SYNTHASE-RELATED"/>
    <property type="match status" value="1"/>
</dbReference>
<dbReference type="InterPro" id="IPR014031">
    <property type="entry name" value="Ketoacyl_synth_C"/>
</dbReference>
<dbReference type="GO" id="GO:0016746">
    <property type="term" value="F:acyltransferase activity"/>
    <property type="evidence" value="ECO:0007669"/>
    <property type="project" value="UniProtKB-KW"/>
</dbReference>
<evidence type="ECO:0000313" key="6">
    <source>
        <dbReference type="Proteomes" id="UP001596958"/>
    </source>
</evidence>
<evidence type="ECO:0000313" key="5">
    <source>
        <dbReference type="EMBL" id="MFD0749744.1"/>
    </source>
</evidence>
<accession>A0ABW2YTH4</accession>